<gene>
    <name evidence="3" type="ORF">LA55_1635</name>
</gene>
<protein>
    <submittedName>
        <fullName evidence="3">Glycosyltransferase like 2 family protein</fullName>
    </submittedName>
</protein>
<dbReference type="SUPFAM" id="SSF53448">
    <property type="entry name" value="Nucleotide-diphospho-sugar transferases"/>
    <property type="match status" value="1"/>
</dbReference>
<evidence type="ECO:0000313" key="3">
    <source>
        <dbReference type="EMBL" id="AJI53471.1"/>
    </source>
</evidence>
<dbReference type="Proteomes" id="UP000031830">
    <property type="component" value="Chromosome"/>
</dbReference>
<proteinExistence type="predicted"/>
<accession>A0A0B6D3P6</accession>
<evidence type="ECO:0000256" key="1">
    <source>
        <dbReference type="SAM" id="Coils"/>
    </source>
</evidence>
<evidence type="ECO:0000313" key="4">
    <source>
        <dbReference type="Proteomes" id="UP000031830"/>
    </source>
</evidence>
<dbReference type="KEGG" id="fpz:LA55_1635"/>
<dbReference type="InterPro" id="IPR029044">
    <property type="entry name" value="Nucleotide-diphossugar_trans"/>
</dbReference>
<dbReference type="PANTHER" id="PTHR22916">
    <property type="entry name" value="GLYCOSYLTRANSFERASE"/>
    <property type="match status" value="1"/>
</dbReference>
<dbReference type="EMBL" id="CP009440">
    <property type="protein sequence ID" value="AJI53471.1"/>
    <property type="molecule type" value="Genomic_DNA"/>
</dbReference>
<organism evidence="3 4">
    <name type="scientific">Francisella philomiragia</name>
    <dbReference type="NCBI Taxonomy" id="28110"/>
    <lineage>
        <taxon>Bacteria</taxon>
        <taxon>Pseudomonadati</taxon>
        <taxon>Pseudomonadota</taxon>
        <taxon>Gammaproteobacteria</taxon>
        <taxon>Thiotrichales</taxon>
        <taxon>Francisellaceae</taxon>
        <taxon>Francisella</taxon>
    </lineage>
</organism>
<feature type="coiled-coil region" evidence="1">
    <location>
        <begin position="243"/>
        <end position="280"/>
    </location>
</feature>
<keyword evidence="1" id="KW-0175">Coiled coil</keyword>
<dbReference type="GO" id="GO:0016758">
    <property type="term" value="F:hexosyltransferase activity"/>
    <property type="evidence" value="ECO:0007669"/>
    <property type="project" value="UniProtKB-ARBA"/>
</dbReference>
<keyword evidence="3" id="KW-0808">Transferase</keyword>
<evidence type="ECO:0000259" key="2">
    <source>
        <dbReference type="Pfam" id="PF00535"/>
    </source>
</evidence>
<dbReference type="OrthoDB" id="396512at2"/>
<reference evidence="3 4" key="1">
    <citation type="journal article" date="2015" name="Genome Announc.">
        <title>Genome sequencing of 18 francisella strains to aid in assay development and testing.</title>
        <authorList>
            <person name="Johnson S.L."/>
            <person name="Daligault H.E."/>
            <person name="Davenport K.W."/>
            <person name="Coyne S.R."/>
            <person name="Frey K.G."/>
            <person name="Koroleva G.I."/>
            <person name="Broomall S.M."/>
            <person name="Bishop-Lilly K.A."/>
            <person name="Bruce D.C."/>
            <person name="Chertkov O."/>
            <person name="Freitas T."/>
            <person name="Jaissle J."/>
            <person name="Ladner J.T."/>
            <person name="Rosenzweig C.N."/>
            <person name="Gibbons H.S."/>
            <person name="Palacios G.F."/>
            <person name="Redden C.L."/>
            <person name="Xu Y."/>
            <person name="Minogue T.D."/>
            <person name="Chain P.S."/>
        </authorList>
    </citation>
    <scope>NUCLEOTIDE SEQUENCE [LARGE SCALE GENOMIC DNA]</scope>
    <source>
        <strain evidence="3 4">GA01-2794</strain>
    </source>
</reference>
<dbReference type="PANTHER" id="PTHR22916:SF3">
    <property type="entry name" value="UDP-GLCNAC:BETAGAL BETA-1,3-N-ACETYLGLUCOSAMINYLTRANSFERASE-LIKE PROTEIN 1"/>
    <property type="match status" value="1"/>
</dbReference>
<dbReference type="AlphaFoldDB" id="A0A0B6D3P6"/>
<feature type="domain" description="Glycosyltransferase 2-like" evidence="2">
    <location>
        <begin position="5"/>
        <end position="137"/>
    </location>
</feature>
<dbReference type="CDD" id="cd06433">
    <property type="entry name" value="GT_2_WfgS_like"/>
    <property type="match status" value="1"/>
</dbReference>
<name>A0A0B6D3P6_9GAMM</name>
<dbReference type="RefSeq" id="WP_050022788.1">
    <property type="nucleotide sequence ID" value="NZ_CP009440.1"/>
</dbReference>
<dbReference type="InterPro" id="IPR001173">
    <property type="entry name" value="Glyco_trans_2-like"/>
</dbReference>
<sequence>MKKISVITVVYNGQNVIERTINSVVSQTYRENIEYIIIDGASKDNTLNIVKKYEQDIDIIVSEPDSGIYDAMNKGIDLASGEWISFMNADDIFADNHVLERVMSIVDGSEDVICGRTDYISESDEFMYKDSLRPLDTIFDRMPFCPQSSLVRSELLKGLKLDTNFRIIADYDFFMKIYLSGAKFRYVDLTVAVFRWGGLSTTSVFTAAIETIYAILKNTSSETAKKSSIYKDLRFLGIDESELALLDQANKKFISKAQELENLNNKINILNSEIERFYSAKVFKFVRVITSPFSKVAKIFGK</sequence>
<dbReference type="Pfam" id="PF00535">
    <property type="entry name" value="Glycos_transf_2"/>
    <property type="match status" value="1"/>
</dbReference>
<dbReference type="Gene3D" id="3.90.550.10">
    <property type="entry name" value="Spore Coat Polysaccharide Biosynthesis Protein SpsA, Chain A"/>
    <property type="match status" value="1"/>
</dbReference>